<dbReference type="Proteomes" id="UP000308600">
    <property type="component" value="Unassembled WGS sequence"/>
</dbReference>
<feature type="non-terminal residue" evidence="1">
    <location>
        <position position="113"/>
    </location>
</feature>
<sequence>LLLWIAGLPRPQEIRDKLMENVEFKNALIAYLEGAYQGELSTGSVDDVKIRVAQQSKPGEGYKDPIENLPTPPPSSKCILKCMMCTSCKEYQDWYQKYLETTDDILIKSNLHQ</sequence>
<name>A0ACD3A2J0_9AGAR</name>
<gene>
    <name evidence="1" type="ORF">BDN72DRAFT_734482</name>
</gene>
<evidence type="ECO:0000313" key="1">
    <source>
        <dbReference type="EMBL" id="TFK59756.1"/>
    </source>
</evidence>
<keyword evidence="2" id="KW-1185">Reference proteome</keyword>
<dbReference type="EMBL" id="ML208901">
    <property type="protein sequence ID" value="TFK59756.1"/>
    <property type="molecule type" value="Genomic_DNA"/>
</dbReference>
<feature type="non-terminal residue" evidence="1">
    <location>
        <position position="1"/>
    </location>
</feature>
<accession>A0ACD3A2J0</accession>
<proteinExistence type="predicted"/>
<organism evidence="1 2">
    <name type="scientific">Pluteus cervinus</name>
    <dbReference type="NCBI Taxonomy" id="181527"/>
    <lineage>
        <taxon>Eukaryota</taxon>
        <taxon>Fungi</taxon>
        <taxon>Dikarya</taxon>
        <taxon>Basidiomycota</taxon>
        <taxon>Agaricomycotina</taxon>
        <taxon>Agaricomycetes</taxon>
        <taxon>Agaricomycetidae</taxon>
        <taxon>Agaricales</taxon>
        <taxon>Pluteineae</taxon>
        <taxon>Pluteaceae</taxon>
        <taxon>Pluteus</taxon>
    </lineage>
</organism>
<reference evidence="1 2" key="1">
    <citation type="journal article" date="2019" name="Nat. Ecol. Evol.">
        <title>Megaphylogeny resolves global patterns of mushroom evolution.</title>
        <authorList>
            <person name="Varga T."/>
            <person name="Krizsan K."/>
            <person name="Foldi C."/>
            <person name="Dima B."/>
            <person name="Sanchez-Garcia M."/>
            <person name="Sanchez-Ramirez S."/>
            <person name="Szollosi G.J."/>
            <person name="Szarkandi J.G."/>
            <person name="Papp V."/>
            <person name="Albert L."/>
            <person name="Andreopoulos W."/>
            <person name="Angelini C."/>
            <person name="Antonin V."/>
            <person name="Barry K.W."/>
            <person name="Bougher N.L."/>
            <person name="Buchanan P."/>
            <person name="Buyck B."/>
            <person name="Bense V."/>
            <person name="Catcheside P."/>
            <person name="Chovatia M."/>
            <person name="Cooper J."/>
            <person name="Damon W."/>
            <person name="Desjardin D."/>
            <person name="Finy P."/>
            <person name="Geml J."/>
            <person name="Haridas S."/>
            <person name="Hughes K."/>
            <person name="Justo A."/>
            <person name="Karasinski D."/>
            <person name="Kautmanova I."/>
            <person name="Kiss B."/>
            <person name="Kocsube S."/>
            <person name="Kotiranta H."/>
            <person name="LaButti K.M."/>
            <person name="Lechner B.E."/>
            <person name="Liimatainen K."/>
            <person name="Lipzen A."/>
            <person name="Lukacs Z."/>
            <person name="Mihaltcheva S."/>
            <person name="Morgado L.N."/>
            <person name="Niskanen T."/>
            <person name="Noordeloos M.E."/>
            <person name="Ohm R.A."/>
            <person name="Ortiz-Santana B."/>
            <person name="Ovrebo C."/>
            <person name="Racz N."/>
            <person name="Riley R."/>
            <person name="Savchenko A."/>
            <person name="Shiryaev A."/>
            <person name="Soop K."/>
            <person name="Spirin V."/>
            <person name="Szebenyi C."/>
            <person name="Tomsovsky M."/>
            <person name="Tulloss R.E."/>
            <person name="Uehling J."/>
            <person name="Grigoriev I.V."/>
            <person name="Vagvolgyi C."/>
            <person name="Papp T."/>
            <person name="Martin F.M."/>
            <person name="Miettinen O."/>
            <person name="Hibbett D.S."/>
            <person name="Nagy L.G."/>
        </authorList>
    </citation>
    <scope>NUCLEOTIDE SEQUENCE [LARGE SCALE GENOMIC DNA]</scope>
    <source>
        <strain evidence="1 2">NL-1719</strain>
    </source>
</reference>
<evidence type="ECO:0000313" key="2">
    <source>
        <dbReference type="Proteomes" id="UP000308600"/>
    </source>
</evidence>
<protein>
    <submittedName>
        <fullName evidence="1">Uncharacterized protein</fullName>
    </submittedName>
</protein>